<keyword evidence="3" id="KW-1185">Reference proteome</keyword>
<feature type="transmembrane region" description="Helical" evidence="1">
    <location>
        <begin position="248"/>
        <end position="275"/>
    </location>
</feature>
<keyword evidence="1" id="KW-0472">Membrane</keyword>
<dbReference type="AlphaFoldDB" id="A0A9P6TGK4"/>
<dbReference type="EMBL" id="MU167217">
    <property type="protein sequence ID" value="KAG0150820.1"/>
    <property type="molecule type" value="Genomic_DNA"/>
</dbReference>
<proteinExistence type="predicted"/>
<organism evidence="2 3">
    <name type="scientific">Cronartium quercuum f. sp. fusiforme G11</name>
    <dbReference type="NCBI Taxonomy" id="708437"/>
    <lineage>
        <taxon>Eukaryota</taxon>
        <taxon>Fungi</taxon>
        <taxon>Dikarya</taxon>
        <taxon>Basidiomycota</taxon>
        <taxon>Pucciniomycotina</taxon>
        <taxon>Pucciniomycetes</taxon>
        <taxon>Pucciniales</taxon>
        <taxon>Coleosporiaceae</taxon>
        <taxon>Cronartium</taxon>
    </lineage>
</organism>
<comment type="caution">
    <text evidence="2">The sequence shown here is derived from an EMBL/GenBank/DDBJ whole genome shotgun (WGS) entry which is preliminary data.</text>
</comment>
<feature type="transmembrane region" description="Helical" evidence="1">
    <location>
        <begin position="163"/>
        <end position="187"/>
    </location>
</feature>
<keyword evidence="1" id="KW-0812">Transmembrane</keyword>
<feature type="transmembrane region" description="Helical" evidence="1">
    <location>
        <begin position="207"/>
        <end position="227"/>
    </location>
</feature>
<sequence length="307" mass="34462">MLPNFVTIFPRWDPSSTLSSSPDLDLKIDSSELQKKAQRDLAVSTITLGVPITASWTGFILLQFIRFLASSKSKGQRYARIWGSVGMFLHILQLSIQIENVRFSFMRYVLTEPVNFFLYEGIETLATVGIVLIVQLKSHLYIHRFHFSRITHAISANKSWLRFSIASFLITCLGGFSTVVLSILKITNGGFEKDTPSKFSHNLTTAWIIWLTSATAFDLTLTAVLVRKLIECRSWITQKSIRNCLGRLMALAIQTFFLTSLTSCLSMMLIAIAGFTSITNPSILAKLELAAFVNNALLPRIYLISFC</sequence>
<evidence type="ECO:0000256" key="1">
    <source>
        <dbReference type="SAM" id="Phobius"/>
    </source>
</evidence>
<dbReference type="OrthoDB" id="2497551at2759"/>
<evidence type="ECO:0000313" key="2">
    <source>
        <dbReference type="EMBL" id="KAG0150820.1"/>
    </source>
</evidence>
<accession>A0A9P6TGK4</accession>
<feature type="transmembrane region" description="Helical" evidence="1">
    <location>
        <begin position="41"/>
        <end position="65"/>
    </location>
</feature>
<feature type="transmembrane region" description="Helical" evidence="1">
    <location>
        <begin position="116"/>
        <end position="142"/>
    </location>
</feature>
<name>A0A9P6TGK4_9BASI</name>
<dbReference type="Proteomes" id="UP000886653">
    <property type="component" value="Unassembled WGS sequence"/>
</dbReference>
<keyword evidence="1" id="KW-1133">Transmembrane helix</keyword>
<feature type="transmembrane region" description="Helical" evidence="1">
    <location>
        <begin position="77"/>
        <end position="96"/>
    </location>
</feature>
<gene>
    <name evidence="2" type="ORF">CROQUDRAFT_720288</name>
</gene>
<reference evidence="2" key="1">
    <citation type="submission" date="2013-11" db="EMBL/GenBank/DDBJ databases">
        <title>Genome sequence of the fusiform rust pathogen reveals effectors for host alternation and coevolution with pine.</title>
        <authorList>
            <consortium name="DOE Joint Genome Institute"/>
            <person name="Smith K."/>
            <person name="Pendleton A."/>
            <person name="Kubisiak T."/>
            <person name="Anderson C."/>
            <person name="Salamov A."/>
            <person name="Aerts A."/>
            <person name="Riley R."/>
            <person name="Clum A."/>
            <person name="Lindquist E."/>
            <person name="Ence D."/>
            <person name="Campbell M."/>
            <person name="Kronenberg Z."/>
            <person name="Feau N."/>
            <person name="Dhillon B."/>
            <person name="Hamelin R."/>
            <person name="Burleigh J."/>
            <person name="Smith J."/>
            <person name="Yandell M."/>
            <person name="Nelson C."/>
            <person name="Grigoriev I."/>
            <person name="Davis J."/>
        </authorList>
    </citation>
    <scope>NUCLEOTIDE SEQUENCE</scope>
    <source>
        <strain evidence="2">G11</strain>
    </source>
</reference>
<protein>
    <submittedName>
        <fullName evidence="2">Uncharacterized protein</fullName>
    </submittedName>
</protein>
<evidence type="ECO:0000313" key="3">
    <source>
        <dbReference type="Proteomes" id="UP000886653"/>
    </source>
</evidence>